<sequence>MGAGYIFFWSGRPKAEQRDAGAAFTIRKDIDGFLPCLPQVAPSDYLPPAISNTTATASTSDGDSVLTCPHCDHTFPSHIGLEGHSQTHRTDTGELETRAPTYSRDHRLQCPHCLRAFTPPMGLKGHMRIHESGIHSDASTSCAPINTSRTLPMSLTTSTSSRAPAVSTLPELSCPHFHRTSRIGLVGQLRIHRKETGEPVVKEVIETWQSDANSINRSIDLPVSYEAVKHH</sequence>
<dbReference type="PROSITE" id="PS00028">
    <property type="entry name" value="ZINC_FINGER_C2H2_1"/>
    <property type="match status" value="2"/>
</dbReference>
<evidence type="ECO:0000313" key="5">
    <source>
        <dbReference type="WBParaSite" id="SSLN_0001299201-mRNA-1"/>
    </source>
</evidence>
<dbReference type="WBParaSite" id="SSLN_0001299201-mRNA-1">
    <property type="protein sequence ID" value="SSLN_0001299201-mRNA-1"/>
    <property type="gene ID" value="SSLN_0001299201"/>
</dbReference>
<dbReference type="SUPFAM" id="SSF57667">
    <property type="entry name" value="beta-beta-alpha zinc fingers"/>
    <property type="match status" value="1"/>
</dbReference>
<dbReference type="Proteomes" id="UP000275846">
    <property type="component" value="Unassembled WGS sequence"/>
</dbReference>
<evidence type="ECO:0000256" key="1">
    <source>
        <dbReference type="PROSITE-ProRule" id="PRU00042"/>
    </source>
</evidence>
<reference evidence="5" key="1">
    <citation type="submission" date="2016-06" db="UniProtKB">
        <authorList>
            <consortium name="WormBaseParasite"/>
        </authorList>
    </citation>
    <scope>IDENTIFICATION</scope>
</reference>
<keyword evidence="1" id="KW-0862">Zinc</keyword>
<dbReference type="InterPro" id="IPR036236">
    <property type="entry name" value="Znf_C2H2_sf"/>
</dbReference>
<feature type="domain" description="C2H2-type" evidence="2">
    <location>
        <begin position="66"/>
        <end position="93"/>
    </location>
</feature>
<keyword evidence="1" id="KW-0479">Metal-binding</keyword>
<evidence type="ECO:0000313" key="3">
    <source>
        <dbReference type="EMBL" id="VDL98905.1"/>
    </source>
</evidence>
<gene>
    <name evidence="3" type="ORF">SSLN_LOCUS12520</name>
</gene>
<dbReference type="Gene3D" id="3.30.160.60">
    <property type="entry name" value="Classic Zinc Finger"/>
    <property type="match status" value="1"/>
</dbReference>
<keyword evidence="4" id="KW-1185">Reference proteome</keyword>
<evidence type="ECO:0000313" key="4">
    <source>
        <dbReference type="Proteomes" id="UP000275846"/>
    </source>
</evidence>
<reference evidence="3 4" key="2">
    <citation type="submission" date="2018-11" db="EMBL/GenBank/DDBJ databases">
        <authorList>
            <consortium name="Pathogen Informatics"/>
        </authorList>
    </citation>
    <scope>NUCLEOTIDE SEQUENCE [LARGE SCALE GENOMIC DNA]</scope>
    <source>
        <strain evidence="3 4">NST_G2</strain>
    </source>
</reference>
<evidence type="ECO:0000259" key="2">
    <source>
        <dbReference type="PROSITE" id="PS50157"/>
    </source>
</evidence>
<keyword evidence="1" id="KW-0863">Zinc-finger</keyword>
<protein>
    <submittedName>
        <fullName evidence="5">C2H2-type domain-containing protein</fullName>
    </submittedName>
</protein>
<feature type="domain" description="C2H2-type" evidence="2">
    <location>
        <begin position="108"/>
        <end position="130"/>
    </location>
</feature>
<organism evidence="5">
    <name type="scientific">Schistocephalus solidus</name>
    <name type="common">Tapeworm</name>
    <dbReference type="NCBI Taxonomy" id="70667"/>
    <lineage>
        <taxon>Eukaryota</taxon>
        <taxon>Metazoa</taxon>
        <taxon>Spiralia</taxon>
        <taxon>Lophotrochozoa</taxon>
        <taxon>Platyhelminthes</taxon>
        <taxon>Cestoda</taxon>
        <taxon>Eucestoda</taxon>
        <taxon>Diphyllobothriidea</taxon>
        <taxon>Diphyllobothriidae</taxon>
        <taxon>Schistocephalus</taxon>
    </lineage>
</organism>
<dbReference type="AlphaFoldDB" id="A0A183T7S2"/>
<dbReference type="Pfam" id="PF00096">
    <property type="entry name" value="zf-C2H2"/>
    <property type="match status" value="1"/>
</dbReference>
<proteinExistence type="predicted"/>
<dbReference type="PROSITE" id="PS50157">
    <property type="entry name" value="ZINC_FINGER_C2H2_2"/>
    <property type="match status" value="2"/>
</dbReference>
<accession>A0A183T7S2</accession>
<dbReference type="InterPro" id="IPR013087">
    <property type="entry name" value="Znf_C2H2_type"/>
</dbReference>
<dbReference type="GO" id="GO:0008270">
    <property type="term" value="F:zinc ion binding"/>
    <property type="evidence" value="ECO:0007669"/>
    <property type="project" value="UniProtKB-KW"/>
</dbReference>
<dbReference type="EMBL" id="UYSU01037333">
    <property type="protein sequence ID" value="VDL98905.1"/>
    <property type="molecule type" value="Genomic_DNA"/>
</dbReference>
<name>A0A183T7S2_SCHSO</name>
<dbReference type="SMART" id="SM00355">
    <property type="entry name" value="ZnF_C2H2"/>
    <property type="match status" value="2"/>
</dbReference>